<dbReference type="InterPro" id="IPR056632">
    <property type="entry name" value="DUF7730"/>
</dbReference>
<evidence type="ECO:0000313" key="3">
    <source>
        <dbReference type="EMBL" id="CAF9922079.1"/>
    </source>
</evidence>
<dbReference type="AlphaFoldDB" id="A0A8H3FEJ1"/>
<dbReference type="PANTHER" id="PTHR38790">
    <property type="entry name" value="2EXR DOMAIN-CONTAINING PROTEIN-RELATED"/>
    <property type="match status" value="1"/>
</dbReference>
<gene>
    <name evidence="3" type="ORF">IMSHALPRED_005328</name>
</gene>
<feature type="compositionally biased region" description="Basic and acidic residues" evidence="1">
    <location>
        <begin position="544"/>
        <end position="555"/>
    </location>
</feature>
<dbReference type="Proteomes" id="UP000664534">
    <property type="component" value="Unassembled WGS sequence"/>
</dbReference>
<comment type="caution">
    <text evidence="3">The sequence shown here is derived from an EMBL/GenBank/DDBJ whole genome shotgun (WGS) entry which is preliminary data.</text>
</comment>
<accession>A0A8H3FEJ1</accession>
<proteinExistence type="predicted"/>
<reference evidence="3" key="1">
    <citation type="submission" date="2021-03" db="EMBL/GenBank/DDBJ databases">
        <authorList>
            <person name="Tagirdzhanova G."/>
        </authorList>
    </citation>
    <scope>NUCLEOTIDE SEQUENCE</scope>
</reference>
<feature type="domain" description="DUF7730" evidence="2">
    <location>
        <begin position="203"/>
        <end position="329"/>
    </location>
</feature>
<feature type="compositionally biased region" description="Acidic residues" evidence="1">
    <location>
        <begin position="590"/>
        <end position="602"/>
    </location>
</feature>
<feature type="region of interest" description="Disordered" evidence="1">
    <location>
        <begin position="539"/>
        <end position="602"/>
    </location>
</feature>
<keyword evidence="4" id="KW-1185">Reference proteome</keyword>
<evidence type="ECO:0000259" key="2">
    <source>
        <dbReference type="Pfam" id="PF24864"/>
    </source>
</evidence>
<dbReference type="Pfam" id="PF24864">
    <property type="entry name" value="DUF7730"/>
    <property type="match status" value="1"/>
</dbReference>
<feature type="region of interest" description="Disordered" evidence="1">
    <location>
        <begin position="1"/>
        <end position="32"/>
    </location>
</feature>
<evidence type="ECO:0000313" key="4">
    <source>
        <dbReference type="Proteomes" id="UP000664534"/>
    </source>
</evidence>
<dbReference type="OrthoDB" id="5413827at2759"/>
<protein>
    <recommendedName>
        <fullName evidence="2">DUF7730 domain-containing protein</fullName>
    </recommendedName>
</protein>
<evidence type="ECO:0000256" key="1">
    <source>
        <dbReference type="SAM" id="MobiDB-lite"/>
    </source>
</evidence>
<dbReference type="EMBL" id="CAJPDT010000029">
    <property type="protein sequence ID" value="CAF9922079.1"/>
    <property type="molecule type" value="Genomic_DNA"/>
</dbReference>
<feature type="compositionally biased region" description="Acidic residues" evidence="1">
    <location>
        <begin position="559"/>
        <end position="570"/>
    </location>
</feature>
<organism evidence="3 4">
    <name type="scientific">Imshaugia aleurites</name>
    <dbReference type="NCBI Taxonomy" id="172621"/>
    <lineage>
        <taxon>Eukaryota</taxon>
        <taxon>Fungi</taxon>
        <taxon>Dikarya</taxon>
        <taxon>Ascomycota</taxon>
        <taxon>Pezizomycotina</taxon>
        <taxon>Lecanoromycetes</taxon>
        <taxon>OSLEUM clade</taxon>
        <taxon>Lecanoromycetidae</taxon>
        <taxon>Lecanorales</taxon>
        <taxon>Lecanorineae</taxon>
        <taxon>Parmeliaceae</taxon>
        <taxon>Imshaugia</taxon>
    </lineage>
</organism>
<name>A0A8H3FEJ1_9LECA</name>
<sequence length="602" mass="67423">MVKKRKADTNESNDEVTPPAKPRPRKKQGVTKTHSTAIKALIHKNATTSPLFLLPSEIRENILLHLIGKYLIHVKYLDGVELRRANLARNLHLVTAGYQDGEPPSYSAFADTIDLAPEYHHGDSDDDEGTENTACKAHEAWLTSLVAYSTAASAKQPSSQPGFRHAICVASHSEQSAYEEVISGNAIVPESELPEFYVASCEKRHANCKMCGSGPMFLREEDRQALRIDLNVLGVSRQLYEEANHLLWSTNIFSFEDPRTLKKFCASLNPAQKRNLSNIHISTEIGAYSGWNSSFNQRQRARGLDDTYWGTALTMSNLRMLRGVQTLHLCLDQHLMYIALPPHGEDSEGLQIEKAQQADLEYILRLRALAVKHVTVIVSDIAENLERRNSSAFRWTTIKKIKYAEDIRTQLVDPSGAELVKREVEAGALAKKTKVRDNAVARVKMFRSLLKAQKAYAARLAEWVTSEEAESALAIQKANRELKKSLRKGAKLQDAADKQEKKAEVARELTDRQFKKQVYLEEKLATAREQYKRAMARLGATPEEIQRHEEAEKLVDGYSDADMDMGEDDGAQAQDNIDSEVDESLVSGGEEGEVDEDDDFSS</sequence>